<evidence type="ECO:0000313" key="4">
    <source>
        <dbReference type="EMBL" id="SDP27721.1"/>
    </source>
</evidence>
<keyword evidence="3" id="KW-0812">Transmembrane</keyword>
<keyword evidence="2" id="KW-0175">Coiled coil</keyword>
<proteinExistence type="inferred from homology"/>
<keyword evidence="3" id="KW-0472">Membrane</keyword>
<organism evidence="4 5">
    <name type="scientific">Litchfieldia salsa</name>
    <dbReference type="NCBI Taxonomy" id="930152"/>
    <lineage>
        <taxon>Bacteria</taxon>
        <taxon>Bacillati</taxon>
        <taxon>Bacillota</taxon>
        <taxon>Bacilli</taxon>
        <taxon>Bacillales</taxon>
        <taxon>Bacillaceae</taxon>
        <taxon>Litchfieldia</taxon>
    </lineage>
</organism>
<dbReference type="STRING" id="930152.SAMN05216565_102167"/>
<dbReference type="RefSeq" id="WP_090850444.1">
    <property type="nucleotide sequence ID" value="NZ_FNJU01000002.1"/>
</dbReference>
<dbReference type="EMBL" id="FNJU01000002">
    <property type="protein sequence ID" value="SDP27721.1"/>
    <property type="molecule type" value="Genomic_DNA"/>
</dbReference>
<dbReference type="PANTHER" id="PTHR37313">
    <property type="entry name" value="UPF0749 PROTEIN RV1825"/>
    <property type="match status" value="1"/>
</dbReference>
<name>A0A1H0RE72_9BACI</name>
<reference evidence="5" key="1">
    <citation type="submission" date="2016-10" db="EMBL/GenBank/DDBJ databases">
        <authorList>
            <person name="Varghese N."/>
            <person name="Submissions S."/>
        </authorList>
    </citation>
    <scope>NUCLEOTIDE SEQUENCE [LARGE SCALE GENOMIC DNA]</scope>
    <source>
        <strain evidence="5">IBRC-M10078</strain>
    </source>
</reference>
<comment type="similarity">
    <text evidence="1">Belongs to the UPF0749 family.</text>
</comment>
<dbReference type="Pfam" id="PF05949">
    <property type="entry name" value="DUF881"/>
    <property type="match status" value="1"/>
</dbReference>
<dbReference type="PANTHER" id="PTHR37313:SF2">
    <property type="entry name" value="UPF0749 PROTEIN YLXX"/>
    <property type="match status" value="1"/>
</dbReference>
<dbReference type="Gene3D" id="3.30.70.1880">
    <property type="entry name" value="Protein of unknown function DUF881"/>
    <property type="match status" value="1"/>
</dbReference>
<sequence length="245" mass="28165">MHKEKVVSLGKQMNISFSVILVVIGFMLAIQFQTVNEPVVRDTRDMWELREDMKKAQELHSELINEIYKYEEKIEQYNSERNDGKEQVLKETLEELKEAAGLTEVKGPGIILTVDRAFNEIGMPTETVSADILRRLLNDLNSFQAEAISIDNHRVINTTVIREIQRTTKIDSYSIHTIPFQIKVMAQDAEKLYNRMKASEAVDEFFVENLKLTISKPLVEVTIPAYDDPIRIKHMEPVKTEKGGN</sequence>
<keyword evidence="3" id="KW-1133">Transmembrane helix</keyword>
<dbReference type="AlphaFoldDB" id="A0A1H0RE72"/>
<evidence type="ECO:0000256" key="1">
    <source>
        <dbReference type="ARBA" id="ARBA00009108"/>
    </source>
</evidence>
<evidence type="ECO:0000313" key="5">
    <source>
        <dbReference type="Proteomes" id="UP000199159"/>
    </source>
</evidence>
<feature type="coiled-coil region" evidence="2">
    <location>
        <begin position="46"/>
        <end position="87"/>
    </location>
</feature>
<feature type="transmembrane region" description="Helical" evidence="3">
    <location>
        <begin position="12"/>
        <end position="32"/>
    </location>
</feature>
<dbReference type="OrthoDB" id="2439649at2"/>
<keyword evidence="5" id="KW-1185">Reference proteome</keyword>
<dbReference type="Proteomes" id="UP000199159">
    <property type="component" value="Unassembled WGS sequence"/>
</dbReference>
<evidence type="ECO:0000256" key="2">
    <source>
        <dbReference type="SAM" id="Coils"/>
    </source>
</evidence>
<protein>
    <submittedName>
        <fullName evidence="4">Uncharacterized conserved protein YlxW, UPF0749 family</fullName>
    </submittedName>
</protein>
<dbReference type="InterPro" id="IPR010273">
    <property type="entry name" value="DUF881"/>
</dbReference>
<gene>
    <name evidence="4" type="ORF">SAMN05216565_102167</name>
</gene>
<accession>A0A1H0RE72</accession>
<evidence type="ECO:0000256" key="3">
    <source>
        <dbReference type="SAM" id="Phobius"/>
    </source>
</evidence>